<protein>
    <submittedName>
        <fullName evidence="1">Uncharacterized protein</fullName>
    </submittedName>
</protein>
<organism evidence="1 2">
    <name type="scientific">Lysobacter antibioticus</name>
    <dbReference type="NCBI Taxonomy" id="84531"/>
    <lineage>
        <taxon>Bacteria</taxon>
        <taxon>Pseudomonadati</taxon>
        <taxon>Pseudomonadota</taxon>
        <taxon>Gammaproteobacteria</taxon>
        <taxon>Lysobacterales</taxon>
        <taxon>Lysobacteraceae</taxon>
        <taxon>Lysobacter</taxon>
    </lineage>
</organism>
<gene>
    <name evidence="1" type="ORF">LA76x_2818</name>
</gene>
<keyword evidence="2" id="KW-1185">Reference proteome</keyword>
<dbReference type="PATRIC" id="fig|84531.8.peg.2831"/>
<dbReference type="Proteomes" id="UP000060787">
    <property type="component" value="Chromosome"/>
</dbReference>
<dbReference type="EMBL" id="CP011129">
    <property type="protein sequence ID" value="ALN80948.1"/>
    <property type="molecule type" value="Genomic_DNA"/>
</dbReference>
<accession>A0A0S2FBR8</accession>
<reference evidence="1 2" key="1">
    <citation type="journal article" date="2015" name="BMC Genomics">
        <title>Comparative genomics and metabolic profiling of the genus Lysobacter.</title>
        <authorList>
            <person name="de Bruijn I."/>
            <person name="Cheng X."/>
            <person name="de Jager V."/>
            <person name="Exposito R.G."/>
            <person name="Watrous J."/>
            <person name="Patel N."/>
            <person name="Postma J."/>
            <person name="Dorrestein P.C."/>
            <person name="Kobayashi D."/>
            <person name="Raaijmakers J.M."/>
        </authorList>
    </citation>
    <scope>NUCLEOTIDE SEQUENCE [LARGE SCALE GENOMIC DNA]</scope>
    <source>
        <strain evidence="1 2">76</strain>
    </source>
</reference>
<evidence type="ECO:0000313" key="1">
    <source>
        <dbReference type="EMBL" id="ALN80948.1"/>
    </source>
</evidence>
<dbReference type="STRING" id="84531.LA76x_2818"/>
<name>A0A0S2FBR8_LYSAN</name>
<evidence type="ECO:0000313" key="2">
    <source>
        <dbReference type="Proteomes" id="UP000060787"/>
    </source>
</evidence>
<sequence>MNMRSEQHEALQSFETEGLRVRAGLRVASTLLLAGAPITLNYFVEIEGPGRLHLAVGGDRAKQRPAGFAFRATLADAGTTLADPCAGVPDVGGPIGLVVVAADTPWRQSLLLNQFVALENTRRAIADGEHDLLTLTCRRALKLATSEDGALDLADATPLELTLSFFLERDDAAVAATAASLAQEVFEGPIERREPALSELFAMRDAARVQIRALTQHPQASVAERARQVLDALESVS</sequence>
<dbReference type="KEGG" id="lab:LA76x_2818"/>
<dbReference type="RefSeq" id="WP_057918127.1">
    <property type="nucleotide sequence ID" value="NZ_CP011129.1"/>
</dbReference>
<proteinExistence type="predicted"/>
<dbReference type="AlphaFoldDB" id="A0A0S2FBR8"/>